<organism evidence="2 3">
    <name type="scientific">Amycolatopsis rhizosphaerae</name>
    <dbReference type="NCBI Taxonomy" id="2053003"/>
    <lineage>
        <taxon>Bacteria</taxon>
        <taxon>Bacillati</taxon>
        <taxon>Actinomycetota</taxon>
        <taxon>Actinomycetes</taxon>
        <taxon>Pseudonocardiales</taxon>
        <taxon>Pseudonocardiaceae</taxon>
        <taxon>Amycolatopsis</taxon>
    </lineage>
</organism>
<evidence type="ECO:0000313" key="3">
    <source>
        <dbReference type="Proteomes" id="UP000320011"/>
    </source>
</evidence>
<comment type="caution">
    <text evidence="2">The sequence shown here is derived from an EMBL/GenBank/DDBJ whole genome shotgun (WGS) entry which is preliminary data.</text>
</comment>
<feature type="compositionally biased region" description="Low complexity" evidence="1">
    <location>
        <begin position="163"/>
        <end position="172"/>
    </location>
</feature>
<feature type="region of interest" description="Disordered" evidence="1">
    <location>
        <begin position="248"/>
        <end position="338"/>
    </location>
</feature>
<dbReference type="AlphaFoldDB" id="A0A557ZN27"/>
<feature type="compositionally biased region" description="Polar residues" evidence="1">
    <location>
        <begin position="132"/>
        <end position="146"/>
    </location>
</feature>
<feature type="compositionally biased region" description="Polar residues" evidence="1">
    <location>
        <begin position="301"/>
        <end position="311"/>
    </location>
</feature>
<reference evidence="2 3" key="2">
    <citation type="submission" date="2019-08" db="EMBL/GenBank/DDBJ databases">
        <title>Amycolatopsis acidicola sp. nov., isolated from peat swamp forest soil.</title>
        <authorList>
            <person name="Srisuk N."/>
        </authorList>
    </citation>
    <scope>NUCLEOTIDE SEQUENCE [LARGE SCALE GENOMIC DNA]</scope>
    <source>
        <strain evidence="2 3">TBRC 6029</strain>
    </source>
</reference>
<protein>
    <submittedName>
        <fullName evidence="2">Uncharacterized protein</fullName>
    </submittedName>
</protein>
<accession>A0A557ZN27</accession>
<keyword evidence="3" id="KW-1185">Reference proteome</keyword>
<feature type="region of interest" description="Disordered" evidence="1">
    <location>
        <begin position="28"/>
        <end position="230"/>
    </location>
</feature>
<feature type="compositionally biased region" description="Low complexity" evidence="1">
    <location>
        <begin position="95"/>
        <end position="111"/>
    </location>
</feature>
<dbReference type="Proteomes" id="UP000320011">
    <property type="component" value="Unassembled WGS sequence"/>
</dbReference>
<gene>
    <name evidence="2" type="ORF">FNH05_37675</name>
</gene>
<feature type="non-terminal residue" evidence="2">
    <location>
        <position position="338"/>
    </location>
</feature>
<name>A0A557ZN27_9PSEU</name>
<evidence type="ECO:0000313" key="2">
    <source>
        <dbReference type="EMBL" id="TVT13400.1"/>
    </source>
</evidence>
<proteinExistence type="predicted"/>
<feature type="compositionally biased region" description="Basic and acidic residues" evidence="1">
    <location>
        <begin position="67"/>
        <end position="77"/>
    </location>
</feature>
<reference evidence="2 3" key="1">
    <citation type="submission" date="2019-07" db="EMBL/GenBank/DDBJ databases">
        <authorList>
            <person name="Duangmal K."/>
            <person name="Teo W.F.A."/>
        </authorList>
    </citation>
    <scope>NUCLEOTIDE SEQUENCE [LARGE SCALE GENOMIC DNA]</scope>
    <source>
        <strain evidence="2 3">TBRC 6029</strain>
    </source>
</reference>
<dbReference type="EMBL" id="VJWX01000891">
    <property type="protein sequence ID" value="TVT13400.1"/>
    <property type="molecule type" value="Genomic_DNA"/>
</dbReference>
<sequence>MPGGKDLFAANTDAGALTEWWSTAAVVEPKPAPPAPPEEPELTPIFDETLSAWFRAEKPPAVPEPPSGRDEAERADESVASVKVPGESGDSAEPAESTADGDSGADSGDAEASGEKSGPSSAWAFAADESWRTVQEVSKSEVTSYTEAGLPQRRRGKQLMPGSATPSAPAPSGQSEEDAAPLIPVRDPADVRGRLSSFQRGVKRGRHAAQEQGKPATTTQKPAAGGPVPVGAAEVTSAIPQITEAVVSGRDEVKAAEQAPVTGSGLPRRTPRAGGMPQREPVDEASTVASGLPRRAPGSAGSLSPQETAGESQAAPAGLPRRTPGAAVGTEPAVPGGL</sequence>
<evidence type="ECO:0000256" key="1">
    <source>
        <dbReference type="SAM" id="MobiDB-lite"/>
    </source>
</evidence>